<dbReference type="PROSITE" id="PS00583">
    <property type="entry name" value="PFKB_KINASES_1"/>
    <property type="match status" value="1"/>
</dbReference>
<name>A0A4D7AJW0_9FIRM</name>
<dbReference type="InterPro" id="IPR011611">
    <property type="entry name" value="PfkB_dom"/>
</dbReference>
<evidence type="ECO:0000256" key="2">
    <source>
        <dbReference type="ARBA" id="ARBA00022777"/>
    </source>
</evidence>
<feature type="domain" description="Carbohydrate kinase PfkB" evidence="3">
    <location>
        <begin position="2"/>
        <end position="295"/>
    </location>
</feature>
<protein>
    <submittedName>
        <fullName evidence="4">Carbohydrate kinase family protein</fullName>
    </submittedName>
</protein>
<evidence type="ECO:0000259" key="3">
    <source>
        <dbReference type="Pfam" id="PF00294"/>
    </source>
</evidence>
<dbReference type="EMBL" id="CP034413">
    <property type="protein sequence ID" value="QCI57951.1"/>
    <property type="molecule type" value="Genomic_DNA"/>
</dbReference>
<dbReference type="KEGG" id="obj:EIO64_00850"/>
<keyword evidence="1" id="KW-0808">Transferase</keyword>
<dbReference type="PANTHER" id="PTHR10584:SF166">
    <property type="entry name" value="RIBOKINASE"/>
    <property type="match status" value="1"/>
</dbReference>
<reference evidence="5" key="1">
    <citation type="submission" date="2018-12" db="EMBL/GenBank/DDBJ databases">
        <title>Dusodibacter welbiota gen. nov., sp. nov., isolated from human faeces and emended description of the Oscillibacter genus.</title>
        <authorList>
            <person name="Le Roy T."/>
            <person name="Van der Smissen P."/>
            <person name="Delzenne N."/>
            <person name="Muccioli G."/>
            <person name="Collet J.F."/>
            <person name="Cani P.D."/>
        </authorList>
    </citation>
    <scope>NUCLEOTIDE SEQUENCE [LARGE SCALE GENOMIC DNA]</scope>
    <source>
        <strain evidence="5">J115</strain>
    </source>
</reference>
<dbReference type="AlphaFoldDB" id="A0A4D7AJW0"/>
<evidence type="ECO:0000256" key="1">
    <source>
        <dbReference type="ARBA" id="ARBA00022679"/>
    </source>
</evidence>
<dbReference type="PANTHER" id="PTHR10584">
    <property type="entry name" value="SUGAR KINASE"/>
    <property type="match status" value="1"/>
</dbReference>
<dbReference type="Gene3D" id="3.40.1190.20">
    <property type="match status" value="1"/>
</dbReference>
<gene>
    <name evidence="4" type="ORF">EIO64_00850</name>
</gene>
<evidence type="ECO:0000313" key="4">
    <source>
        <dbReference type="EMBL" id="QCI57951.1"/>
    </source>
</evidence>
<dbReference type="Pfam" id="PF00294">
    <property type="entry name" value="PfkB"/>
    <property type="match status" value="1"/>
</dbReference>
<sequence>MDVLCIGETLVDIITHPVSNTFFNNDSTNVQEILLKTGGDALNNSVDLAVIGNSVTYVGRIGSDVCGNYIMDICTRAGVDMSHTIRSETPHGKMNILIDEEGNRAFYYFPGVSREFTSADVDLSLLRQCKILQLSSTFHLPNFDGANGAASLLKMAQEIGVITSMDVTKDPTGRWNEILSPCYPYLDYFLPSEEQAMLLAGTEDVEAMADFFLKGGVKCVVIKLGSRGCFCKTAQLSFYCGCYDVPVVETTGAGDAFVAGFLSGVLRNGSMEDCVRLGAAASAHVIQCVGANTGIRDLKTLLAFIGTHPLEIRYTGK</sequence>
<dbReference type="RefSeq" id="WP_136890683.1">
    <property type="nucleotide sequence ID" value="NZ_CP034413.3"/>
</dbReference>
<dbReference type="GO" id="GO:0005829">
    <property type="term" value="C:cytosol"/>
    <property type="evidence" value="ECO:0007669"/>
    <property type="project" value="TreeGrafter"/>
</dbReference>
<accession>A0A4D7AJW0</accession>
<dbReference type="InterPro" id="IPR029056">
    <property type="entry name" value="Ribokinase-like"/>
</dbReference>
<keyword evidence="2 4" id="KW-0418">Kinase</keyword>
<dbReference type="CDD" id="cd01166">
    <property type="entry name" value="KdgK"/>
    <property type="match status" value="1"/>
</dbReference>
<dbReference type="Proteomes" id="UP000298642">
    <property type="component" value="Chromosome"/>
</dbReference>
<keyword evidence="5" id="KW-1185">Reference proteome</keyword>
<dbReference type="GO" id="GO:0016301">
    <property type="term" value="F:kinase activity"/>
    <property type="evidence" value="ECO:0007669"/>
    <property type="project" value="UniProtKB-KW"/>
</dbReference>
<organism evidence="4 5">
    <name type="scientific">Dysosmobacter welbionis</name>
    <dbReference type="NCBI Taxonomy" id="2093857"/>
    <lineage>
        <taxon>Bacteria</taxon>
        <taxon>Bacillati</taxon>
        <taxon>Bacillota</taxon>
        <taxon>Clostridia</taxon>
        <taxon>Eubacteriales</taxon>
        <taxon>Oscillospiraceae</taxon>
        <taxon>Dysosmobacter</taxon>
    </lineage>
</organism>
<evidence type="ECO:0000313" key="5">
    <source>
        <dbReference type="Proteomes" id="UP000298642"/>
    </source>
</evidence>
<dbReference type="InterPro" id="IPR002173">
    <property type="entry name" value="Carboh/pur_kinase_PfkB_CS"/>
</dbReference>
<proteinExistence type="predicted"/>
<dbReference type="SUPFAM" id="SSF53613">
    <property type="entry name" value="Ribokinase-like"/>
    <property type="match status" value="1"/>
</dbReference>